<keyword evidence="4" id="KW-1185">Reference proteome</keyword>
<dbReference type="SUPFAM" id="SSF56954">
    <property type="entry name" value="Outer membrane efflux proteins (OEP)"/>
    <property type="match status" value="1"/>
</dbReference>
<dbReference type="Gene3D" id="1.20.1600.10">
    <property type="entry name" value="Outer membrane efflux proteins (OEP)"/>
    <property type="match status" value="1"/>
</dbReference>
<dbReference type="InterPro" id="IPR003423">
    <property type="entry name" value="OMP_efflux"/>
</dbReference>
<keyword evidence="2" id="KW-0732">Signal</keyword>
<accession>A0ABW9A838</accession>
<dbReference type="EMBL" id="JAQQFM010000003">
    <property type="protein sequence ID" value="MFL9924035.1"/>
    <property type="molecule type" value="Genomic_DNA"/>
</dbReference>
<protein>
    <submittedName>
        <fullName evidence="3">TolC family protein</fullName>
    </submittedName>
</protein>
<dbReference type="InterPro" id="IPR010131">
    <property type="entry name" value="MdtP/NodT-like"/>
</dbReference>
<name>A0ABW9A838_9BURK</name>
<evidence type="ECO:0000256" key="2">
    <source>
        <dbReference type="SAM" id="SignalP"/>
    </source>
</evidence>
<dbReference type="PANTHER" id="PTHR30203">
    <property type="entry name" value="OUTER MEMBRANE CATION EFFLUX PROTEIN"/>
    <property type="match status" value="1"/>
</dbReference>
<reference evidence="3 4" key="1">
    <citation type="journal article" date="2024" name="Chem. Sci.">
        <title>Discovery of megapolipeptins by genome mining of a Burkholderiales bacteria collection.</title>
        <authorList>
            <person name="Paulo B.S."/>
            <person name="Recchia M.J.J."/>
            <person name="Lee S."/>
            <person name="Fergusson C.H."/>
            <person name="Romanowski S.B."/>
            <person name="Hernandez A."/>
            <person name="Krull N."/>
            <person name="Liu D.Y."/>
            <person name="Cavanagh H."/>
            <person name="Bos A."/>
            <person name="Gray C.A."/>
            <person name="Murphy B.T."/>
            <person name="Linington R.G."/>
            <person name="Eustaquio A.S."/>
        </authorList>
    </citation>
    <scope>NUCLEOTIDE SEQUENCE [LARGE SCALE GENOMIC DNA]</scope>
    <source>
        <strain evidence="3 4">RL21-008-BIB-A</strain>
    </source>
</reference>
<gene>
    <name evidence="3" type="ORF">PQR62_07160</name>
</gene>
<feature type="signal peptide" evidence="2">
    <location>
        <begin position="1"/>
        <end position="18"/>
    </location>
</feature>
<proteinExistence type="inferred from homology"/>
<evidence type="ECO:0000313" key="3">
    <source>
        <dbReference type="EMBL" id="MFL9924035.1"/>
    </source>
</evidence>
<dbReference type="Pfam" id="PF02321">
    <property type="entry name" value="OEP"/>
    <property type="match status" value="1"/>
</dbReference>
<evidence type="ECO:0000256" key="1">
    <source>
        <dbReference type="ARBA" id="ARBA00007613"/>
    </source>
</evidence>
<comment type="similarity">
    <text evidence="1">Belongs to the outer membrane factor (OMF) (TC 1.B.17) family.</text>
</comment>
<comment type="caution">
    <text evidence="3">The sequence shown here is derived from an EMBL/GenBank/DDBJ whole genome shotgun (WGS) entry which is preliminary data.</text>
</comment>
<dbReference type="Proteomes" id="UP001629246">
    <property type="component" value="Unassembled WGS sequence"/>
</dbReference>
<dbReference type="PROSITE" id="PS51257">
    <property type="entry name" value="PROKAR_LIPOPROTEIN"/>
    <property type="match status" value="1"/>
</dbReference>
<feature type="chain" id="PRO_5045656596" evidence="2">
    <location>
        <begin position="19"/>
        <end position="457"/>
    </location>
</feature>
<dbReference type="RefSeq" id="WP_408156262.1">
    <property type="nucleotide sequence ID" value="NZ_JAQQFM010000003.1"/>
</dbReference>
<sequence>MKKTLLALLLPLGLSACASYQSLPLQDRPTWSSDLNAIARVTAEPAELAFPALPPHAFAPTADGLDMTDVSILAVLNNPDLRLARDDAHVTHAQAFSASLLPDPQLAMSGDFKRNPDPGSSSGYTIGPSYDFGSLLTHGTLADAADKEAHKADLNLLWQEWQVIAQARLLFIRIVEGQRLQKLLSDQQAFLEQRVAQTQQALARKLITLDVSGAAFTALQDVRRQRFDLDKQQNQFRHDLNNLLGLAPEVQVPLKPQIDLPPLDRTSIDAILPQLPSRRPDLMALRSGYEAQDQRYRAAIIAQFPALNIGLNRARDTSNVPSQGFSVSISLPVFNRNRGNIAIEKATRQKLHDEYQQRLNLAYSDVDRLMQEQALNLRQLQQSEQGVRQLAQQRANVMTAFRAHNLDTLVLMNIETALLAKQTEALALEQAALEQRVALQGVIGGELPLQLQRKSQP</sequence>
<evidence type="ECO:0000313" key="4">
    <source>
        <dbReference type="Proteomes" id="UP001629246"/>
    </source>
</evidence>
<organism evidence="3 4">
    <name type="scientific">Herbaspirillum lusitanum</name>
    <dbReference type="NCBI Taxonomy" id="213312"/>
    <lineage>
        <taxon>Bacteria</taxon>
        <taxon>Pseudomonadati</taxon>
        <taxon>Pseudomonadota</taxon>
        <taxon>Betaproteobacteria</taxon>
        <taxon>Burkholderiales</taxon>
        <taxon>Oxalobacteraceae</taxon>
        <taxon>Herbaspirillum</taxon>
    </lineage>
</organism>